<keyword evidence="2" id="KW-1185">Reference proteome</keyword>
<accession>A0AAD4MKB2</accession>
<evidence type="ECO:0000313" key="2">
    <source>
        <dbReference type="Proteomes" id="UP001201812"/>
    </source>
</evidence>
<sequence>MKEIAKVQNGDEAELEDETMPPNQIAIMKFAPMALNDESFLLSDFVITFVFSKGNHACLEGDYKFILHRISSNERLSFFTHNQFADNDCDSAQFRAYRLWHRRVVNESEDLKIASHLQNLEEWSGLGIDFDDREFYHFSYPVPCSW</sequence>
<name>A0AAD4MKB2_9BILA</name>
<organism evidence="1 2">
    <name type="scientific">Ditylenchus destructor</name>
    <dbReference type="NCBI Taxonomy" id="166010"/>
    <lineage>
        <taxon>Eukaryota</taxon>
        <taxon>Metazoa</taxon>
        <taxon>Ecdysozoa</taxon>
        <taxon>Nematoda</taxon>
        <taxon>Chromadorea</taxon>
        <taxon>Rhabditida</taxon>
        <taxon>Tylenchina</taxon>
        <taxon>Tylenchomorpha</taxon>
        <taxon>Sphaerularioidea</taxon>
        <taxon>Anguinidae</taxon>
        <taxon>Anguininae</taxon>
        <taxon>Ditylenchus</taxon>
    </lineage>
</organism>
<gene>
    <name evidence="1" type="ORF">DdX_20701</name>
</gene>
<dbReference type="AlphaFoldDB" id="A0AAD4MKB2"/>
<dbReference type="Proteomes" id="UP001201812">
    <property type="component" value="Unassembled WGS sequence"/>
</dbReference>
<proteinExistence type="predicted"/>
<protein>
    <submittedName>
        <fullName evidence="1">Uncharacterized protein</fullName>
    </submittedName>
</protein>
<evidence type="ECO:0000313" key="1">
    <source>
        <dbReference type="EMBL" id="KAI1693380.1"/>
    </source>
</evidence>
<reference evidence="1" key="1">
    <citation type="submission" date="2022-01" db="EMBL/GenBank/DDBJ databases">
        <title>Genome Sequence Resource for Two Populations of Ditylenchus destructor, the Migratory Endoparasitic Phytonematode.</title>
        <authorList>
            <person name="Zhang H."/>
            <person name="Lin R."/>
            <person name="Xie B."/>
        </authorList>
    </citation>
    <scope>NUCLEOTIDE SEQUENCE</scope>
    <source>
        <strain evidence="1">BazhouSP</strain>
    </source>
</reference>
<comment type="caution">
    <text evidence="1">The sequence shown here is derived from an EMBL/GenBank/DDBJ whole genome shotgun (WGS) entry which is preliminary data.</text>
</comment>
<dbReference type="EMBL" id="JAKKPZ010000637">
    <property type="protein sequence ID" value="KAI1693380.1"/>
    <property type="molecule type" value="Genomic_DNA"/>
</dbReference>